<evidence type="ECO:0000256" key="9">
    <source>
        <dbReference type="ARBA" id="ARBA00031636"/>
    </source>
</evidence>
<comment type="subcellular location">
    <subcellularLocation>
        <location evidence="1">Cell membrane</location>
        <topology evidence="1">Multi-pass membrane protein</topology>
    </subcellularLocation>
</comment>
<keyword evidence="2" id="KW-0813">Transport</keyword>
<feature type="transmembrane region" description="Helical" evidence="10">
    <location>
        <begin position="399"/>
        <end position="422"/>
    </location>
</feature>
<keyword evidence="7" id="KW-0406">Ion transport</keyword>
<keyword evidence="8 10" id="KW-0472">Membrane</keyword>
<dbReference type="GO" id="GO:0015297">
    <property type="term" value="F:antiporter activity"/>
    <property type="evidence" value="ECO:0007669"/>
    <property type="project" value="UniProtKB-KW"/>
</dbReference>
<dbReference type="PANTHER" id="PTHR43298:SF2">
    <property type="entry name" value="FMN_FAD EXPORTER YEEO-RELATED"/>
    <property type="match status" value="1"/>
</dbReference>
<evidence type="ECO:0000256" key="4">
    <source>
        <dbReference type="ARBA" id="ARBA00022475"/>
    </source>
</evidence>
<feature type="transmembrane region" description="Helical" evidence="10">
    <location>
        <begin position="333"/>
        <end position="356"/>
    </location>
</feature>
<dbReference type="Proteomes" id="UP000297149">
    <property type="component" value="Chromosome"/>
</dbReference>
<evidence type="ECO:0000256" key="7">
    <source>
        <dbReference type="ARBA" id="ARBA00023065"/>
    </source>
</evidence>
<feature type="transmembrane region" description="Helical" evidence="10">
    <location>
        <begin position="210"/>
        <end position="229"/>
    </location>
</feature>
<feature type="transmembrane region" description="Helical" evidence="10">
    <location>
        <begin position="428"/>
        <end position="448"/>
    </location>
</feature>
<feature type="transmembrane region" description="Helical" evidence="10">
    <location>
        <begin position="23"/>
        <end position="43"/>
    </location>
</feature>
<keyword evidence="4" id="KW-1003">Cell membrane</keyword>
<evidence type="ECO:0000313" key="12">
    <source>
        <dbReference type="Proteomes" id="UP000297149"/>
    </source>
</evidence>
<sequence>MNPSALKHKAGFWKSYKVEYKNLWRLGLPVLVTQVGIIVVSFADTMMVGAYGTEELAAAAFVNSLFMIVTVMQLGFAAGMTPIIGALYSKGENHTVGVTLRSGLQINILVSAGFTAVMGGLYFFLDRFGQPEELLPLIRQYYLIVLSTLLPMAVFNCCQQTANGTTDTATPMWMILGANAINIIGNYSLIYGNFGFPELGLVGAGLSTMTARYVAMTGIVLFIIFSRRYRPYTTGLREGSADSGKIRRKVWATSYPVMIQSGVECFLWSFGAIVSGWFGKIQLASYQVVNTISQLGFMTYMSFGVATSIRVANYTGLRDIAGMKRITSAGMHLNILLATIASLIFLIGGRHLIHTFSPDPEVIAVALTLIPPLILYQYGDAIQLTYANALRGTSEVKPLLWISIVSYLIVGIPLLLLLAKYLDMHNLGVYYSFTGALLVASILLRTSFTKAVARKETEFTISKNEL</sequence>
<feature type="transmembrane region" description="Helical" evidence="10">
    <location>
        <begin position="137"/>
        <end position="158"/>
    </location>
</feature>
<feature type="transmembrane region" description="Helical" evidence="10">
    <location>
        <begin position="170"/>
        <end position="190"/>
    </location>
</feature>
<dbReference type="PIRSF" id="PIRSF006603">
    <property type="entry name" value="DinF"/>
    <property type="match status" value="1"/>
</dbReference>
<evidence type="ECO:0000256" key="2">
    <source>
        <dbReference type="ARBA" id="ARBA00022448"/>
    </source>
</evidence>
<dbReference type="InterPro" id="IPR002528">
    <property type="entry name" value="MATE_fam"/>
</dbReference>
<feature type="transmembrane region" description="Helical" evidence="10">
    <location>
        <begin position="362"/>
        <end position="379"/>
    </location>
</feature>
<keyword evidence="3" id="KW-0050">Antiport</keyword>
<feature type="transmembrane region" description="Helical" evidence="10">
    <location>
        <begin position="63"/>
        <end position="88"/>
    </location>
</feature>
<dbReference type="AlphaFoldDB" id="A0A4V1D3A9"/>
<evidence type="ECO:0000256" key="5">
    <source>
        <dbReference type="ARBA" id="ARBA00022692"/>
    </source>
</evidence>
<dbReference type="EMBL" id="CP039396">
    <property type="protein sequence ID" value="QCD42368.1"/>
    <property type="molecule type" value="Genomic_DNA"/>
</dbReference>
<dbReference type="GO" id="GO:0005886">
    <property type="term" value="C:plasma membrane"/>
    <property type="evidence" value="ECO:0007669"/>
    <property type="project" value="UniProtKB-SubCell"/>
</dbReference>
<dbReference type="RefSeq" id="WP_136415477.1">
    <property type="nucleotide sequence ID" value="NZ_CP039396.1"/>
</dbReference>
<organism evidence="11 12">
    <name type="scientific">Duncaniella dubosii</name>
    <dbReference type="NCBI Taxonomy" id="2518971"/>
    <lineage>
        <taxon>Bacteria</taxon>
        <taxon>Pseudomonadati</taxon>
        <taxon>Bacteroidota</taxon>
        <taxon>Bacteroidia</taxon>
        <taxon>Bacteroidales</taxon>
        <taxon>Muribaculaceae</taxon>
        <taxon>Duncaniella</taxon>
    </lineage>
</organism>
<keyword evidence="6 10" id="KW-1133">Transmembrane helix</keyword>
<name>A0A4V1D3A9_9BACT</name>
<dbReference type="KEGG" id="ddb:E7747_08765"/>
<proteinExistence type="predicted"/>
<keyword evidence="12" id="KW-1185">Reference proteome</keyword>
<dbReference type="PANTHER" id="PTHR43298">
    <property type="entry name" value="MULTIDRUG RESISTANCE PROTEIN NORM-RELATED"/>
    <property type="match status" value="1"/>
</dbReference>
<dbReference type="GO" id="GO:0042910">
    <property type="term" value="F:xenobiotic transmembrane transporter activity"/>
    <property type="evidence" value="ECO:0007669"/>
    <property type="project" value="InterPro"/>
</dbReference>
<accession>A0A4V1D3A9</accession>
<gene>
    <name evidence="11" type="ORF">E7747_08765</name>
</gene>
<feature type="transmembrane region" description="Helical" evidence="10">
    <location>
        <begin position="108"/>
        <end position="125"/>
    </location>
</feature>
<feature type="transmembrane region" description="Helical" evidence="10">
    <location>
        <begin position="250"/>
        <end position="279"/>
    </location>
</feature>
<evidence type="ECO:0000256" key="6">
    <source>
        <dbReference type="ARBA" id="ARBA00022989"/>
    </source>
</evidence>
<evidence type="ECO:0000313" key="11">
    <source>
        <dbReference type="EMBL" id="QCD42368.1"/>
    </source>
</evidence>
<dbReference type="NCBIfam" id="TIGR00797">
    <property type="entry name" value="matE"/>
    <property type="match status" value="1"/>
</dbReference>
<dbReference type="InterPro" id="IPR048279">
    <property type="entry name" value="MdtK-like"/>
</dbReference>
<evidence type="ECO:0000256" key="3">
    <source>
        <dbReference type="ARBA" id="ARBA00022449"/>
    </source>
</evidence>
<evidence type="ECO:0000256" key="1">
    <source>
        <dbReference type="ARBA" id="ARBA00004651"/>
    </source>
</evidence>
<dbReference type="Pfam" id="PF01554">
    <property type="entry name" value="MatE"/>
    <property type="match status" value="2"/>
</dbReference>
<dbReference type="GO" id="GO:0006811">
    <property type="term" value="P:monoatomic ion transport"/>
    <property type="evidence" value="ECO:0007669"/>
    <property type="project" value="UniProtKB-KW"/>
</dbReference>
<evidence type="ECO:0000256" key="10">
    <source>
        <dbReference type="SAM" id="Phobius"/>
    </source>
</evidence>
<protein>
    <recommendedName>
        <fullName evidence="9">Multidrug-efflux transporter</fullName>
    </recommendedName>
</protein>
<keyword evidence="5 10" id="KW-0812">Transmembrane</keyword>
<dbReference type="InterPro" id="IPR050222">
    <property type="entry name" value="MATE_MdtK"/>
</dbReference>
<evidence type="ECO:0000256" key="8">
    <source>
        <dbReference type="ARBA" id="ARBA00023136"/>
    </source>
</evidence>
<reference evidence="12" key="1">
    <citation type="submission" date="2019-02" db="EMBL/GenBank/DDBJ databases">
        <title>Isolation and identification of novel species under the genus Muribaculum.</title>
        <authorList>
            <person name="Miyake S."/>
            <person name="Ding Y."/>
            <person name="Low A."/>
            <person name="Soh M."/>
            <person name="Seedorf H."/>
        </authorList>
    </citation>
    <scope>NUCLEOTIDE SEQUENCE [LARGE SCALE GENOMIC DNA]</scope>
    <source>
        <strain evidence="12">H5</strain>
    </source>
</reference>
<feature type="transmembrane region" description="Helical" evidence="10">
    <location>
        <begin position="291"/>
        <end position="312"/>
    </location>
</feature>